<sequence>MPASSSTCGPILEDIPPLPVCLQQQQVLLSRSTEKMFEDAELSGVLSLAGRKLKEFPSNLFTKYDISDLVSADLSSNRLVDIPASICELQSLESLRVRGNTLRRIPSNIALLAALTFFDLSNNHLTQLPVALFDLPLEILLLTGNRLETIPREIRQLSSTLTELDISCNHLRSLPADIALLKMLRVLILRQNLLDQFPSVIIKIK</sequence>
<reference evidence="4" key="1">
    <citation type="submission" date="2016-11" db="UniProtKB">
        <authorList>
            <consortium name="WormBaseParasite"/>
        </authorList>
    </citation>
    <scope>IDENTIFICATION</scope>
</reference>
<keyword evidence="2" id="KW-0677">Repeat</keyword>
<organism evidence="3 4">
    <name type="scientific">Heterorhabditis bacteriophora</name>
    <name type="common">Entomopathogenic nematode worm</name>
    <dbReference type="NCBI Taxonomy" id="37862"/>
    <lineage>
        <taxon>Eukaryota</taxon>
        <taxon>Metazoa</taxon>
        <taxon>Ecdysozoa</taxon>
        <taxon>Nematoda</taxon>
        <taxon>Chromadorea</taxon>
        <taxon>Rhabditida</taxon>
        <taxon>Rhabditina</taxon>
        <taxon>Rhabditomorpha</taxon>
        <taxon>Strongyloidea</taxon>
        <taxon>Heterorhabditidae</taxon>
        <taxon>Heterorhabditis</taxon>
    </lineage>
</organism>
<dbReference type="SMART" id="SM00364">
    <property type="entry name" value="LRR_BAC"/>
    <property type="match status" value="3"/>
</dbReference>
<dbReference type="InterPro" id="IPR050216">
    <property type="entry name" value="LRR_domain-containing"/>
</dbReference>
<dbReference type="Proteomes" id="UP000095283">
    <property type="component" value="Unplaced"/>
</dbReference>
<dbReference type="Gene3D" id="3.80.10.10">
    <property type="entry name" value="Ribonuclease Inhibitor"/>
    <property type="match status" value="2"/>
</dbReference>
<dbReference type="PANTHER" id="PTHR48051">
    <property type="match status" value="1"/>
</dbReference>
<dbReference type="SMART" id="SM00369">
    <property type="entry name" value="LRR_TYP"/>
    <property type="match status" value="5"/>
</dbReference>
<dbReference type="PROSITE" id="PS51450">
    <property type="entry name" value="LRR"/>
    <property type="match status" value="1"/>
</dbReference>
<protein>
    <submittedName>
        <fullName evidence="4">Leucine-rich repeat protein soc-2 homolog</fullName>
    </submittedName>
</protein>
<dbReference type="SUPFAM" id="SSF52058">
    <property type="entry name" value="L domain-like"/>
    <property type="match status" value="1"/>
</dbReference>
<name>A0A1I7WPN6_HETBA</name>
<dbReference type="InterPro" id="IPR001611">
    <property type="entry name" value="Leu-rich_rpt"/>
</dbReference>
<dbReference type="InterPro" id="IPR003591">
    <property type="entry name" value="Leu-rich_rpt_typical-subtyp"/>
</dbReference>
<proteinExistence type="predicted"/>
<dbReference type="PANTHER" id="PTHR48051:SF21">
    <property type="entry name" value="CALPONIN-HOMOLOGY (CH) DOMAIN-CONTAINING PROTEIN"/>
    <property type="match status" value="1"/>
</dbReference>
<evidence type="ECO:0000256" key="2">
    <source>
        <dbReference type="ARBA" id="ARBA00022737"/>
    </source>
</evidence>
<keyword evidence="3" id="KW-1185">Reference proteome</keyword>
<evidence type="ECO:0000313" key="3">
    <source>
        <dbReference type="Proteomes" id="UP000095283"/>
    </source>
</evidence>
<dbReference type="GO" id="GO:0005737">
    <property type="term" value="C:cytoplasm"/>
    <property type="evidence" value="ECO:0007669"/>
    <property type="project" value="TreeGrafter"/>
</dbReference>
<evidence type="ECO:0000313" key="4">
    <source>
        <dbReference type="WBParaSite" id="Hba_07107"/>
    </source>
</evidence>
<dbReference type="InterPro" id="IPR032675">
    <property type="entry name" value="LRR_dom_sf"/>
</dbReference>
<dbReference type="AlphaFoldDB" id="A0A1I7WPN6"/>
<keyword evidence="1" id="KW-0433">Leucine-rich repeat</keyword>
<evidence type="ECO:0000256" key="1">
    <source>
        <dbReference type="ARBA" id="ARBA00022614"/>
    </source>
</evidence>
<accession>A0A1I7WPN6</accession>
<dbReference type="WBParaSite" id="Hba_07107">
    <property type="protein sequence ID" value="Hba_07107"/>
    <property type="gene ID" value="Hba_07107"/>
</dbReference>
<dbReference type="Pfam" id="PF13855">
    <property type="entry name" value="LRR_8"/>
    <property type="match status" value="2"/>
</dbReference>